<name>A0A1H0Q1X7_9PSEU</name>
<evidence type="ECO:0000313" key="3">
    <source>
        <dbReference type="Proteomes" id="UP000199691"/>
    </source>
</evidence>
<dbReference type="Proteomes" id="UP000199691">
    <property type="component" value="Unassembled WGS sequence"/>
</dbReference>
<evidence type="ECO:0000313" key="2">
    <source>
        <dbReference type="EMBL" id="SDP10706.1"/>
    </source>
</evidence>
<proteinExistence type="predicted"/>
<protein>
    <submittedName>
        <fullName evidence="2">Uncharacterized protein</fullName>
    </submittedName>
</protein>
<dbReference type="AlphaFoldDB" id="A0A1H0Q1X7"/>
<evidence type="ECO:0000256" key="1">
    <source>
        <dbReference type="SAM" id="Phobius"/>
    </source>
</evidence>
<dbReference type="EMBL" id="FNIX01000005">
    <property type="protein sequence ID" value="SDP10706.1"/>
    <property type="molecule type" value="Genomic_DNA"/>
</dbReference>
<dbReference type="STRING" id="641025.SAMN05421507_105262"/>
<feature type="transmembrane region" description="Helical" evidence="1">
    <location>
        <begin position="36"/>
        <end position="56"/>
    </location>
</feature>
<keyword evidence="1" id="KW-1133">Transmembrane helix</keyword>
<keyword evidence="1" id="KW-0812">Transmembrane</keyword>
<reference evidence="3" key="1">
    <citation type="submission" date="2016-10" db="EMBL/GenBank/DDBJ databases">
        <authorList>
            <person name="Varghese N."/>
            <person name="Submissions S."/>
        </authorList>
    </citation>
    <scope>NUCLEOTIDE SEQUENCE [LARGE SCALE GENOMIC DNA]</scope>
    <source>
        <strain evidence="3">CGMCC 4.6609</strain>
    </source>
</reference>
<keyword evidence="1" id="KW-0472">Membrane</keyword>
<keyword evidence="3" id="KW-1185">Reference proteome</keyword>
<sequence length="59" mass="6167">MTCANGTVDAMTTTTVSRSRAAHVDLHAVFRPVLTALRLTGHFVVALMGVIFLGSASGH</sequence>
<accession>A0A1H0Q1X7</accession>
<organism evidence="2 3">
    <name type="scientific">Lentzea jiangxiensis</name>
    <dbReference type="NCBI Taxonomy" id="641025"/>
    <lineage>
        <taxon>Bacteria</taxon>
        <taxon>Bacillati</taxon>
        <taxon>Actinomycetota</taxon>
        <taxon>Actinomycetes</taxon>
        <taxon>Pseudonocardiales</taxon>
        <taxon>Pseudonocardiaceae</taxon>
        <taxon>Lentzea</taxon>
    </lineage>
</organism>
<gene>
    <name evidence="2" type="ORF">SAMN05421507_105262</name>
</gene>